<keyword evidence="1" id="KW-0472">Membrane</keyword>
<dbReference type="STRING" id="33114.A0A2G2W4Y9"/>
<sequence>MKISAITVTDIVSMVLVLFFATPLVLVGVVVVVSELVEPEAEAETGPISDIFSFGVCSNLKSLNISKNSIDSPGNELVKGDLCKTVVKLDLS</sequence>
<keyword evidence="1" id="KW-0812">Transmembrane</keyword>
<evidence type="ECO:0000256" key="1">
    <source>
        <dbReference type="SAM" id="Phobius"/>
    </source>
</evidence>
<keyword evidence="3" id="KW-1185">Reference proteome</keyword>
<reference evidence="3" key="2">
    <citation type="journal article" date="2017" name="J. Anim. Genet.">
        <title>Multiple reference genome sequences of hot pepper reveal the massive evolution of plant disease resistance genes by retroduplication.</title>
        <authorList>
            <person name="Kim S."/>
            <person name="Park J."/>
            <person name="Yeom S.-I."/>
            <person name="Kim Y.-M."/>
            <person name="Seo E."/>
            <person name="Kim K.-T."/>
            <person name="Kim M.-S."/>
            <person name="Lee J.M."/>
            <person name="Cheong K."/>
            <person name="Shin H.-S."/>
            <person name="Kim S.-B."/>
            <person name="Han K."/>
            <person name="Lee J."/>
            <person name="Park M."/>
            <person name="Lee H.-A."/>
            <person name="Lee H.-Y."/>
            <person name="Lee Y."/>
            <person name="Oh S."/>
            <person name="Lee J.H."/>
            <person name="Choi E."/>
            <person name="Choi E."/>
            <person name="Lee S.E."/>
            <person name="Jeon J."/>
            <person name="Kim H."/>
            <person name="Choi G."/>
            <person name="Song H."/>
            <person name="Lee J."/>
            <person name="Lee S.-C."/>
            <person name="Kwon J.-K."/>
            <person name="Lee H.-Y."/>
            <person name="Koo N."/>
            <person name="Hong Y."/>
            <person name="Kim R.W."/>
            <person name="Kang W.-H."/>
            <person name="Huh J.H."/>
            <person name="Kang B.-C."/>
            <person name="Yang T.-J."/>
            <person name="Lee Y.-H."/>
            <person name="Bennetzen J.L."/>
            <person name="Choi D."/>
        </authorList>
    </citation>
    <scope>NUCLEOTIDE SEQUENCE [LARGE SCALE GENOMIC DNA]</scope>
    <source>
        <strain evidence="3">cv. PBC81</strain>
    </source>
</reference>
<gene>
    <name evidence="2" type="ORF">CQW23_19149</name>
</gene>
<dbReference type="EMBL" id="MLFT02000008">
    <property type="protein sequence ID" value="PHT40295.1"/>
    <property type="molecule type" value="Genomic_DNA"/>
</dbReference>
<comment type="caution">
    <text evidence="2">The sequence shown here is derived from an EMBL/GenBank/DDBJ whole genome shotgun (WGS) entry which is preliminary data.</text>
</comment>
<evidence type="ECO:0000313" key="3">
    <source>
        <dbReference type="Proteomes" id="UP000224567"/>
    </source>
</evidence>
<accession>A0A2G2W4Y9</accession>
<dbReference type="Proteomes" id="UP000224567">
    <property type="component" value="Unassembled WGS sequence"/>
</dbReference>
<name>A0A2G2W4Y9_CAPBA</name>
<evidence type="ECO:0000313" key="2">
    <source>
        <dbReference type="EMBL" id="PHT40295.1"/>
    </source>
</evidence>
<dbReference type="AlphaFoldDB" id="A0A2G2W4Y9"/>
<reference evidence="2 3" key="1">
    <citation type="journal article" date="2017" name="Genome Biol.">
        <title>New reference genome sequences of hot pepper reveal the massive evolution of plant disease-resistance genes by retroduplication.</title>
        <authorList>
            <person name="Kim S."/>
            <person name="Park J."/>
            <person name="Yeom S.I."/>
            <person name="Kim Y.M."/>
            <person name="Seo E."/>
            <person name="Kim K.T."/>
            <person name="Kim M.S."/>
            <person name="Lee J.M."/>
            <person name="Cheong K."/>
            <person name="Shin H.S."/>
            <person name="Kim S.B."/>
            <person name="Han K."/>
            <person name="Lee J."/>
            <person name="Park M."/>
            <person name="Lee H.A."/>
            <person name="Lee H.Y."/>
            <person name="Lee Y."/>
            <person name="Oh S."/>
            <person name="Lee J.H."/>
            <person name="Choi E."/>
            <person name="Choi E."/>
            <person name="Lee S.E."/>
            <person name="Jeon J."/>
            <person name="Kim H."/>
            <person name="Choi G."/>
            <person name="Song H."/>
            <person name="Lee J."/>
            <person name="Lee S.C."/>
            <person name="Kwon J.K."/>
            <person name="Lee H.Y."/>
            <person name="Koo N."/>
            <person name="Hong Y."/>
            <person name="Kim R.W."/>
            <person name="Kang W.H."/>
            <person name="Huh J.H."/>
            <person name="Kang B.C."/>
            <person name="Yang T.J."/>
            <person name="Lee Y.H."/>
            <person name="Bennetzen J.L."/>
            <person name="Choi D."/>
        </authorList>
    </citation>
    <scope>NUCLEOTIDE SEQUENCE [LARGE SCALE GENOMIC DNA]</scope>
    <source>
        <strain evidence="3">cv. PBC81</strain>
    </source>
</reference>
<proteinExistence type="predicted"/>
<keyword evidence="1" id="KW-1133">Transmembrane helix</keyword>
<feature type="transmembrane region" description="Helical" evidence="1">
    <location>
        <begin position="12"/>
        <end position="33"/>
    </location>
</feature>
<organism evidence="2 3">
    <name type="scientific">Capsicum baccatum</name>
    <name type="common">Peruvian pepper</name>
    <dbReference type="NCBI Taxonomy" id="33114"/>
    <lineage>
        <taxon>Eukaryota</taxon>
        <taxon>Viridiplantae</taxon>
        <taxon>Streptophyta</taxon>
        <taxon>Embryophyta</taxon>
        <taxon>Tracheophyta</taxon>
        <taxon>Spermatophyta</taxon>
        <taxon>Magnoliopsida</taxon>
        <taxon>eudicotyledons</taxon>
        <taxon>Gunneridae</taxon>
        <taxon>Pentapetalae</taxon>
        <taxon>asterids</taxon>
        <taxon>lamiids</taxon>
        <taxon>Solanales</taxon>
        <taxon>Solanaceae</taxon>
        <taxon>Solanoideae</taxon>
        <taxon>Capsiceae</taxon>
        <taxon>Capsicum</taxon>
    </lineage>
</organism>
<protein>
    <submittedName>
        <fullName evidence="2">Uncharacterized protein</fullName>
    </submittedName>
</protein>